<evidence type="ECO:0000259" key="1">
    <source>
        <dbReference type="PROSITE" id="PS50011"/>
    </source>
</evidence>
<dbReference type="InterPro" id="IPR000719">
    <property type="entry name" value="Prot_kinase_dom"/>
</dbReference>
<dbReference type="PROSITE" id="PS50011">
    <property type="entry name" value="PROTEIN_KINASE_DOM"/>
    <property type="match status" value="1"/>
</dbReference>
<organism evidence="2 3">
    <name type="scientific">Ilex paraguariensis</name>
    <name type="common">yerba mate</name>
    <dbReference type="NCBI Taxonomy" id="185542"/>
    <lineage>
        <taxon>Eukaryota</taxon>
        <taxon>Viridiplantae</taxon>
        <taxon>Streptophyta</taxon>
        <taxon>Embryophyta</taxon>
        <taxon>Tracheophyta</taxon>
        <taxon>Spermatophyta</taxon>
        <taxon>Magnoliopsida</taxon>
        <taxon>eudicotyledons</taxon>
        <taxon>Gunneridae</taxon>
        <taxon>Pentapetalae</taxon>
        <taxon>asterids</taxon>
        <taxon>campanulids</taxon>
        <taxon>Aquifoliales</taxon>
        <taxon>Aquifoliaceae</taxon>
        <taxon>Ilex</taxon>
    </lineage>
</organism>
<dbReference type="PANTHER" id="PTHR27006">
    <property type="entry name" value="PROMASTIGOTE SURFACE ANTIGEN PROTEIN PSA"/>
    <property type="match status" value="1"/>
</dbReference>
<reference evidence="2 3" key="1">
    <citation type="submission" date="2024-02" db="EMBL/GenBank/DDBJ databases">
        <authorList>
            <person name="Vignale AGUSTIN F."/>
            <person name="Sosa J E."/>
            <person name="Modenutti C."/>
        </authorList>
    </citation>
    <scope>NUCLEOTIDE SEQUENCE [LARGE SCALE GENOMIC DNA]</scope>
</reference>
<proteinExistence type="predicted"/>
<protein>
    <recommendedName>
        <fullName evidence="1">Protein kinase domain-containing protein</fullName>
    </recommendedName>
</protein>
<gene>
    <name evidence="2" type="ORF">ILEXP_LOCUS21508</name>
</gene>
<dbReference type="Gene3D" id="1.10.510.10">
    <property type="entry name" value="Transferase(Phosphotransferase) domain 1"/>
    <property type="match status" value="1"/>
</dbReference>
<dbReference type="FunFam" id="1.10.510.10:FF:001722">
    <property type="entry name" value="G-type lectin S-receptor-like serine/threonine-protein kinase B120"/>
    <property type="match status" value="1"/>
</dbReference>
<dbReference type="PANTHER" id="PTHR27006:SF586">
    <property type="entry name" value="CYSTEINE-RICH RECEPTOR-LIKE PROTEIN KINASE 10"/>
    <property type="match status" value="1"/>
</dbReference>
<dbReference type="Pfam" id="PF07714">
    <property type="entry name" value="PK_Tyr_Ser-Thr"/>
    <property type="match status" value="1"/>
</dbReference>
<dbReference type="Proteomes" id="UP001642360">
    <property type="component" value="Unassembled WGS sequence"/>
</dbReference>
<dbReference type="AlphaFoldDB" id="A0ABC8S7Y8"/>
<dbReference type="InterPro" id="IPR001245">
    <property type="entry name" value="Ser-Thr/Tyr_kinase_cat_dom"/>
</dbReference>
<feature type="domain" description="Protein kinase" evidence="1">
    <location>
        <begin position="1"/>
        <end position="108"/>
    </location>
</feature>
<keyword evidence="3" id="KW-1185">Reference proteome</keyword>
<sequence>MSPEYAMEGTFSVKSDVFSFGVLLLEIVSGRRNTTFYHLDRSLNLIGYAWELWKEGAALELKDPILGDSCTEHELLRTIHVGLLCVQESATDRPTMSEVISLLGNETMPSVAPKQPAFFTGKNVLNSASHECSVNGLSISITEAR</sequence>
<evidence type="ECO:0000313" key="3">
    <source>
        <dbReference type="Proteomes" id="UP001642360"/>
    </source>
</evidence>
<evidence type="ECO:0000313" key="2">
    <source>
        <dbReference type="EMBL" id="CAK9153262.1"/>
    </source>
</evidence>
<name>A0ABC8S7Y8_9AQUA</name>
<dbReference type="EMBL" id="CAUOFW020002369">
    <property type="protein sequence ID" value="CAK9153262.1"/>
    <property type="molecule type" value="Genomic_DNA"/>
</dbReference>
<dbReference type="InterPro" id="IPR011009">
    <property type="entry name" value="Kinase-like_dom_sf"/>
</dbReference>
<comment type="caution">
    <text evidence="2">The sequence shown here is derived from an EMBL/GenBank/DDBJ whole genome shotgun (WGS) entry which is preliminary data.</text>
</comment>
<dbReference type="SUPFAM" id="SSF56112">
    <property type="entry name" value="Protein kinase-like (PK-like)"/>
    <property type="match status" value="1"/>
</dbReference>
<accession>A0ABC8S7Y8</accession>